<dbReference type="Proteomes" id="UP000314987">
    <property type="component" value="Unassembled WGS sequence"/>
</dbReference>
<name>A0A4X2L677_VOMUR</name>
<dbReference type="OMA" id="QWINPKK"/>
<reference evidence="1" key="2">
    <citation type="submission" date="2025-08" db="UniProtKB">
        <authorList>
            <consortium name="Ensembl"/>
        </authorList>
    </citation>
    <scope>IDENTIFICATION</scope>
</reference>
<proteinExistence type="predicted"/>
<gene>
    <name evidence="1" type="primary">CFAP276</name>
</gene>
<dbReference type="STRING" id="29139.ENSVURP00010020329"/>
<dbReference type="GO" id="GO:0160112">
    <property type="term" value="C:axonemal B tubule inner sheath"/>
    <property type="evidence" value="ECO:0007669"/>
    <property type="project" value="Ensembl"/>
</dbReference>
<organism evidence="1 2">
    <name type="scientific">Vombatus ursinus</name>
    <name type="common">Common wombat</name>
    <dbReference type="NCBI Taxonomy" id="29139"/>
    <lineage>
        <taxon>Eukaryota</taxon>
        <taxon>Metazoa</taxon>
        <taxon>Chordata</taxon>
        <taxon>Craniata</taxon>
        <taxon>Vertebrata</taxon>
        <taxon>Euteleostomi</taxon>
        <taxon>Mammalia</taxon>
        <taxon>Metatheria</taxon>
        <taxon>Diprotodontia</taxon>
        <taxon>Vombatidae</taxon>
        <taxon>Vombatus</taxon>
    </lineage>
</organism>
<dbReference type="GO" id="GO:0036126">
    <property type="term" value="C:sperm flagellum"/>
    <property type="evidence" value="ECO:0007669"/>
    <property type="project" value="Ensembl"/>
</dbReference>
<dbReference type="OrthoDB" id="10013535at2759"/>
<dbReference type="Ensembl" id="ENSVURT00010023150.1">
    <property type="protein sequence ID" value="ENSVURP00010020329.1"/>
    <property type="gene ID" value="ENSVURG00010015562.1"/>
</dbReference>
<evidence type="ECO:0000313" key="1">
    <source>
        <dbReference type="Ensembl" id="ENSVURP00010020329.1"/>
    </source>
</evidence>
<sequence>MPPTRVAIQTPKFQIEDTHVGKRDSQKTPYTSPTHIIQQQDPWNRLYATTTVASIRRDVYFYDPEIPLDDLDFRITSLYNHHTGLFQDKAQALIHQETIKDTHGSVKLQYPDEILPPPPLPPITTRAMMRHWVSPKKDSIHSVQGTIVAPHNAATNGGYSRKNDGGFFST</sequence>
<dbReference type="AlphaFoldDB" id="A0A4X2L677"/>
<dbReference type="GeneTree" id="ENSGT01030000234625"/>
<accession>A0A4X2L677</accession>
<evidence type="ECO:0000313" key="2">
    <source>
        <dbReference type="Proteomes" id="UP000314987"/>
    </source>
</evidence>
<dbReference type="InterPro" id="IPR022179">
    <property type="entry name" value="CFAP276"/>
</dbReference>
<dbReference type="GO" id="GO:0030317">
    <property type="term" value="P:flagellated sperm motility"/>
    <property type="evidence" value="ECO:0007669"/>
    <property type="project" value="Ensembl"/>
</dbReference>
<reference evidence="1" key="3">
    <citation type="submission" date="2025-09" db="UniProtKB">
        <authorList>
            <consortium name="Ensembl"/>
        </authorList>
    </citation>
    <scope>IDENTIFICATION</scope>
</reference>
<dbReference type="Pfam" id="PF12494">
    <property type="entry name" value="DUF3695"/>
    <property type="match status" value="1"/>
</dbReference>
<protein>
    <submittedName>
        <fullName evidence="1">Cilia and flagella associated protein 276</fullName>
    </submittedName>
</protein>
<reference evidence="2" key="1">
    <citation type="submission" date="2018-12" db="EMBL/GenBank/DDBJ databases">
        <authorList>
            <person name="Yazar S."/>
        </authorList>
    </citation>
    <scope>NUCLEOTIDE SEQUENCE [LARGE SCALE GENOMIC DNA]</scope>
</reference>
<keyword evidence="2" id="KW-1185">Reference proteome</keyword>